<accession>A0AAE1CZK6</accession>
<dbReference type="EMBL" id="JAWDGP010006169">
    <property type="protein sequence ID" value="KAK3746051.1"/>
    <property type="molecule type" value="Genomic_DNA"/>
</dbReference>
<dbReference type="AlphaFoldDB" id="A0AAE1CZK6"/>
<evidence type="ECO:0000313" key="2">
    <source>
        <dbReference type="Proteomes" id="UP001283361"/>
    </source>
</evidence>
<gene>
    <name evidence="1" type="ORF">RRG08_065217</name>
</gene>
<evidence type="ECO:0000313" key="1">
    <source>
        <dbReference type="EMBL" id="KAK3746051.1"/>
    </source>
</evidence>
<keyword evidence="2" id="KW-1185">Reference proteome</keyword>
<name>A0AAE1CZK6_9GAST</name>
<organism evidence="1 2">
    <name type="scientific">Elysia crispata</name>
    <name type="common">lettuce slug</name>
    <dbReference type="NCBI Taxonomy" id="231223"/>
    <lineage>
        <taxon>Eukaryota</taxon>
        <taxon>Metazoa</taxon>
        <taxon>Spiralia</taxon>
        <taxon>Lophotrochozoa</taxon>
        <taxon>Mollusca</taxon>
        <taxon>Gastropoda</taxon>
        <taxon>Heterobranchia</taxon>
        <taxon>Euthyneura</taxon>
        <taxon>Panpulmonata</taxon>
        <taxon>Sacoglossa</taxon>
        <taxon>Placobranchoidea</taxon>
        <taxon>Plakobranchidae</taxon>
        <taxon>Elysia</taxon>
    </lineage>
</organism>
<dbReference type="Proteomes" id="UP001283361">
    <property type="component" value="Unassembled WGS sequence"/>
</dbReference>
<comment type="caution">
    <text evidence="1">The sequence shown here is derived from an EMBL/GenBank/DDBJ whole genome shotgun (WGS) entry which is preliminary data.</text>
</comment>
<proteinExistence type="predicted"/>
<sequence length="178" mass="20256">MNGVTDSISVPWRRIPENGMRAKGAANLRDLSFILMKSPRDSNCPQRMLIVRASSKVAKPVCRAVNNSNILLSLALTTHLRKSSILSQNNQHVIYCPMSSQYVLVRQDNPPTNARRRHVAGLSYREQKWTCFDKTVLQRGRLSKDQFQQCWTVAQESENEEREKSNKAEYNFTGASVS</sequence>
<reference evidence="1" key="1">
    <citation type="journal article" date="2023" name="G3 (Bethesda)">
        <title>A reference genome for the long-term kleptoplast-retaining sea slug Elysia crispata morphotype clarki.</title>
        <authorList>
            <person name="Eastman K.E."/>
            <person name="Pendleton A.L."/>
            <person name="Shaikh M.A."/>
            <person name="Suttiyut T."/>
            <person name="Ogas R."/>
            <person name="Tomko P."/>
            <person name="Gavelis G."/>
            <person name="Widhalm J.R."/>
            <person name="Wisecaver J.H."/>
        </authorList>
    </citation>
    <scope>NUCLEOTIDE SEQUENCE</scope>
    <source>
        <strain evidence="1">ECLA1</strain>
    </source>
</reference>
<protein>
    <submittedName>
        <fullName evidence="1">Uncharacterized protein</fullName>
    </submittedName>
</protein>